<evidence type="ECO:0000313" key="2">
    <source>
        <dbReference type="EMBL" id="KAJ4951569.1"/>
    </source>
</evidence>
<dbReference type="OrthoDB" id="1739806at2759"/>
<evidence type="ECO:0000256" key="1">
    <source>
        <dbReference type="SAM" id="MobiDB-lite"/>
    </source>
</evidence>
<proteinExistence type="predicted"/>
<comment type="caution">
    <text evidence="2">The sequence shown here is derived from an EMBL/GenBank/DDBJ whole genome shotgun (WGS) entry which is preliminary data.</text>
</comment>
<sequence length="105" mass="11209">MQTDNQILFWANQGSIGLGKDTERENGRSGNEGNLRPGSSGCESDAMQPATSNTSSSMTTGMASTLPILVLAGSRQFSCQLPTILQSIDDQDERGSNYEENFNGS</sequence>
<dbReference type="Proteomes" id="UP001141806">
    <property type="component" value="Unassembled WGS sequence"/>
</dbReference>
<protein>
    <submittedName>
        <fullName evidence="2">Uncharacterized protein</fullName>
    </submittedName>
</protein>
<gene>
    <name evidence="2" type="ORF">NE237_028401</name>
</gene>
<keyword evidence="3" id="KW-1185">Reference proteome</keyword>
<dbReference type="PANTHER" id="PTHR35833:SF1">
    <property type="entry name" value="GALACTOSE-BINDING DOMAIN-CONTAINING PROTEIN"/>
    <property type="match status" value="1"/>
</dbReference>
<accession>A0A9Q0GQ99</accession>
<reference evidence="2" key="1">
    <citation type="journal article" date="2023" name="Plant J.">
        <title>The genome of the king protea, Protea cynaroides.</title>
        <authorList>
            <person name="Chang J."/>
            <person name="Duong T.A."/>
            <person name="Schoeman C."/>
            <person name="Ma X."/>
            <person name="Roodt D."/>
            <person name="Barker N."/>
            <person name="Li Z."/>
            <person name="Van de Peer Y."/>
            <person name="Mizrachi E."/>
        </authorList>
    </citation>
    <scope>NUCLEOTIDE SEQUENCE</scope>
    <source>
        <tissue evidence="2">Young leaves</tissue>
    </source>
</reference>
<feature type="region of interest" description="Disordered" evidence="1">
    <location>
        <begin position="12"/>
        <end position="60"/>
    </location>
</feature>
<organism evidence="2 3">
    <name type="scientific">Protea cynaroides</name>
    <dbReference type="NCBI Taxonomy" id="273540"/>
    <lineage>
        <taxon>Eukaryota</taxon>
        <taxon>Viridiplantae</taxon>
        <taxon>Streptophyta</taxon>
        <taxon>Embryophyta</taxon>
        <taxon>Tracheophyta</taxon>
        <taxon>Spermatophyta</taxon>
        <taxon>Magnoliopsida</taxon>
        <taxon>Proteales</taxon>
        <taxon>Proteaceae</taxon>
        <taxon>Protea</taxon>
    </lineage>
</organism>
<evidence type="ECO:0000313" key="3">
    <source>
        <dbReference type="Proteomes" id="UP001141806"/>
    </source>
</evidence>
<feature type="compositionally biased region" description="Low complexity" evidence="1">
    <location>
        <begin position="50"/>
        <end position="60"/>
    </location>
</feature>
<name>A0A9Q0GQ99_9MAGN</name>
<dbReference type="AlphaFoldDB" id="A0A9Q0GQ99"/>
<dbReference type="PANTHER" id="PTHR35833">
    <property type="entry name" value="GALACTOSE-BINDING DOMAIN-LIKE, ARMADILLO-TYPE FOLD PROTEIN-RELATED"/>
    <property type="match status" value="1"/>
</dbReference>
<dbReference type="EMBL" id="JAMYWD010000012">
    <property type="protein sequence ID" value="KAJ4951569.1"/>
    <property type="molecule type" value="Genomic_DNA"/>
</dbReference>